<accession>H2YJH6</accession>
<dbReference type="Ensembl" id="ENSCSAVT00000005548.1">
    <property type="protein sequence ID" value="ENSCSAVP00000005475.1"/>
    <property type="gene ID" value="ENSCSAVG00000003272.1"/>
</dbReference>
<feature type="signal peptide" evidence="4">
    <location>
        <begin position="1"/>
        <end position="24"/>
    </location>
</feature>
<keyword evidence="2" id="KW-0294">Fucose metabolism</keyword>
<sequence length="249" mass="29565">MGKIYRKLTVILFLCLLIYIKIQNETRQHFVEDQKRFYQRFSLNFPPKTSQSLEQWRHASTSCPLELLDDVASRWKPMVKLNPNRFLLPILKNGPNNQLSGLRDSIYISIRLNRTIVLPRFFKHRTDDAKEGTVYPRHRIDLQRLQKLIHYVTMDEFRNKSGGTIDAIFRVRPVSKPRYLYYERLTGINITDERSHLMKSVQLYPREELMADKRTLSIGSSRNELLDYYGSEKKYALFAQPFGNLKFSR</sequence>
<dbReference type="PANTHER" id="PTHR13398:SF0">
    <property type="entry name" value="GDP-FUCOSE PROTEIN O-FUCOSYLTRANSFERASE 2"/>
    <property type="match status" value="1"/>
</dbReference>
<dbReference type="AlphaFoldDB" id="H2YJH6"/>
<evidence type="ECO:0000256" key="3">
    <source>
        <dbReference type="ARBA" id="ARBA00023277"/>
    </source>
</evidence>
<name>H2YJH6_CIOSA</name>
<reference evidence="6" key="1">
    <citation type="submission" date="2003-08" db="EMBL/GenBank/DDBJ databases">
        <authorList>
            <person name="Birren B."/>
            <person name="Nusbaum C."/>
            <person name="Abebe A."/>
            <person name="Abouelleil A."/>
            <person name="Adekoya E."/>
            <person name="Ait-zahra M."/>
            <person name="Allen N."/>
            <person name="Allen T."/>
            <person name="An P."/>
            <person name="Anderson M."/>
            <person name="Anderson S."/>
            <person name="Arachchi H."/>
            <person name="Armbruster J."/>
            <person name="Bachantsang P."/>
            <person name="Baldwin J."/>
            <person name="Barry A."/>
            <person name="Bayul T."/>
            <person name="Blitshsteyn B."/>
            <person name="Bloom T."/>
            <person name="Blye J."/>
            <person name="Boguslavskiy L."/>
            <person name="Borowsky M."/>
            <person name="Boukhgalter B."/>
            <person name="Brunache A."/>
            <person name="Butler J."/>
            <person name="Calixte N."/>
            <person name="Calvo S."/>
            <person name="Camarata J."/>
            <person name="Campo K."/>
            <person name="Chang J."/>
            <person name="Cheshatsang Y."/>
            <person name="Citroen M."/>
            <person name="Collymore A."/>
            <person name="Considine T."/>
            <person name="Cook A."/>
            <person name="Cooke P."/>
            <person name="Corum B."/>
            <person name="Cuomo C."/>
            <person name="David R."/>
            <person name="Dawoe T."/>
            <person name="Degray S."/>
            <person name="Dodge S."/>
            <person name="Dooley K."/>
            <person name="Dorje P."/>
            <person name="Dorjee K."/>
            <person name="Dorris L."/>
            <person name="Duffey N."/>
            <person name="Dupes A."/>
            <person name="Elkins T."/>
            <person name="Engels R."/>
            <person name="Erickson J."/>
            <person name="Farina A."/>
            <person name="Faro S."/>
            <person name="Ferreira P."/>
            <person name="Fischer H."/>
            <person name="Fitzgerald M."/>
            <person name="Foley K."/>
            <person name="Gage D."/>
            <person name="Galagan J."/>
            <person name="Gearin G."/>
            <person name="Gnerre S."/>
            <person name="Gnirke A."/>
            <person name="Goyette A."/>
            <person name="Graham J."/>
            <person name="Grandbois E."/>
            <person name="Gyaltsen K."/>
            <person name="Hafez N."/>
            <person name="Hagopian D."/>
            <person name="Hagos B."/>
            <person name="Hall J."/>
            <person name="Hatcher B."/>
            <person name="Heller A."/>
            <person name="Higgins H."/>
            <person name="Honan T."/>
            <person name="Horn A."/>
            <person name="Houde N."/>
            <person name="Hughes L."/>
            <person name="Hulme W."/>
            <person name="Husby E."/>
            <person name="Iliev I."/>
            <person name="Jaffe D."/>
            <person name="Jones C."/>
            <person name="Kamal M."/>
            <person name="Kamat A."/>
            <person name="Kamvysselis M."/>
            <person name="Karlsson E."/>
            <person name="Kells C."/>
            <person name="Kieu A."/>
            <person name="Kisner P."/>
            <person name="Kodira C."/>
            <person name="Kulbokas E."/>
            <person name="Labutti K."/>
            <person name="Lama D."/>
            <person name="Landers T."/>
            <person name="Leger J."/>
            <person name="Levine S."/>
            <person name="Lewis D."/>
            <person name="Lewis T."/>
            <person name="Lindblad-toh K."/>
            <person name="Liu X."/>
            <person name="Lokyitsang T."/>
            <person name="Lokyitsang Y."/>
            <person name="Lucien O."/>
            <person name="Lui A."/>
            <person name="Ma L.J."/>
            <person name="Mabbitt R."/>
            <person name="Macdonald J."/>
            <person name="Maclean C."/>
            <person name="Major J."/>
            <person name="Manning J."/>
            <person name="Marabella R."/>
            <person name="Maru K."/>
            <person name="Matthews C."/>
            <person name="Mauceli E."/>
            <person name="Mccarthy M."/>
            <person name="Mcdonough S."/>
            <person name="Mcghee T."/>
            <person name="Meldrim J."/>
            <person name="Meneus L."/>
            <person name="Mesirov J."/>
            <person name="Mihalev A."/>
            <person name="Mihova T."/>
            <person name="Mikkelsen T."/>
            <person name="Mlenga V."/>
            <person name="Moru K."/>
            <person name="Mozes J."/>
            <person name="Mulrain L."/>
            <person name="Munson G."/>
            <person name="Naylor J."/>
            <person name="Newes C."/>
            <person name="Nguyen C."/>
            <person name="Nguyen N."/>
            <person name="Nguyen T."/>
            <person name="Nicol R."/>
            <person name="Nielsen C."/>
            <person name="Nizzari M."/>
            <person name="Norbu C."/>
            <person name="Norbu N."/>
            <person name="O'donnell P."/>
            <person name="Okoawo O."/>
            <person name="O'leary S."/>
            <person name="Omotosho B."/>
            <person name="O'neill K."/>
            <person name="Osman S."/>
            <person name="Parker S."/>
            <person name="Perrin D."/>
            <person name="Phunkhang P."/>
            <person name="Piqani B."/>
            <person name="Purcell S."/>
            <person name="Rachupka T."/>
            <person name="Ramasamy U."/>
            <person name="Rameau R."/>
            <person name="Ray V."/>
            <person name="Raymond C."/>
            <person name="Retta R."/>
            <person name="Richardson S."/>
            <person name="Rise C."/>
            <person name="Rodriguez J."/>
            <person name="Rogers J."/>
            <person name="Rogov P."/>
            <person name="Rutman M."/>
            <person name="Schupbach R."/>
            <person name="Seaman C."/>
            <person name="Settipalli S."/>
            <person name="Sharpe T."/>
            <person name="Sheridan J."/>
            <person name="Sherpa N."/>
            <person name="Shi J."/>
            <person name="Smirnov S."/>
            <person name="Smith C."/>
            <person name="Sougnez C."/>
            <person name="Spencer B."/>
            <person name="Stalker J."/>
            <person name="Stange-thomann N."/>
            <person name="Stavropoulos S."/>
            <person name="Stetson K."/>
            <person name="Stone C."/>
            <person name="Stone S."/>
            <person name="Stubbs M."/>
            <person name="Talamas J."/>
            <person name="Tchuinga P."/>
            <person name="Tenzing P."/>
            <person name="Tesfaye S."/>
            <person name="Theodore J."/>
            <person name="Thoulutsang Y."/>
            <person name="Topham K."/>
            <person name="Towey S."/>
            <person name="Tsamla T."/>
            <person name="Tsomo N."/>
            <person name="Vallee D."/>
            <person name="Vassiliev H."/>
            <person name="Venkataraman V."/>
            <person name="Vinson J."/>
            <person name="Vo A."/>
            <person name="Wade C."/>
            <person name="Wang S."/>
            <person name="Wangchuk T."/>
            <person name="Wangdi T."/>
            <person name="Whittaker C."/>
            <person name="Wilkinson J."/>
            <person name="Wu Y."/>
            <person name="Wyman D."/>
            <person name="Yadav S."/>
            <person name="Yang S."/>
            <person name="Yang X."/>
            <person name="Yeager S."/>
            <person name="Yee E."/>
            <person name="Young G."/>
            <person name="Zainoun J."/>
            <person name="Zembeck L."/>
            <person name="Zimmer A."/>
            <person name="Zody M."/>
            <person name="Lander E."/>
        </authorList>
    </citation>
    <scope>NUCLEOTIDE SEQUENCE [LARGE SCALE GENOMIC DNA]</scope>
</reference>
<keyword evidence="4" id="KW-0732">Signal</keyword>
<dbReference type="GeneTree" id="ENSGT00390000016063"/>
<dbReference type="PANTHER" id="PTHR13398">
    <property type="entry name" value="GDP-FUCOSE PROTEIN O-FUCOSYLTRANSFERASE 2"/>
    <property type="match status" value="1"/>
</dbReference>
<protein>
    <submittedName>
        <fullName evidence="5">Uncharacterized protein</fullName>
    </submittedName>
</protein>
<dbReference type="InterPro" id="IPR045130">
    <property type="entry name" value="OFUT2-like"/>
</dbReference>
<evidence type="ECO:0000256" key="4">
    <source>
        <dbReference type="SAM" id="SignalP"/>
    </source>
</evidence>
<keyword evidence="1" id="KW-0808">Transferase</keyword>
<keyword evidence="3" id="KW-0119">Carbohydrate metabolism</keyword>
<organism evidence="5 6">
    <name type="scientific">Ciona savignyi</name>
    <name type="common">Pacific transparent sea squirt</name>
    <dbReference type="NCBI Taxonomy" id="51511"/>
    <lineage>
        <taxon>Eukaryota</taxon>
        <taxon>Metazoa</taxon>
        <taxon>Chordata</taxon>
        <taxon>Tunicata</taxon>
        <taxon>Ascidiacea</taxon>
        <taxon>Phlebobranchia</taxon>
        <taxon>Cionidae</taxon>
        <taxon>Ciona</taxon>
    </lineage>
</organism>
<evidence type="ECO:0000313" key="6">
    <source>
        <dbReference type="Proteomes" id="UP000007875"/>
    </source>
</evidence>
<evidence type="ECO:0000256" key="1">
    <source>
        <dbReference type="ARBA" id="ARBA00022679"/>
    </source>
</evidence>
<feature type="chain" id="PRO_5003578380" evidence="4">
    <location>
        <begin position="25"/>
        <end position="249"/>
    </location>
</feature>
<dbReference type="Proteomes" id="UP000007875">
    <property type="component" value="Unassembled WGS sequence"/>
</dbReference>
<reference evidence="5" key="3">
    <citation type="submission" date="2025-09" db="UniProtKB">
        <authorList>
            <consortium name="Ensembl"/>
        </authorList>
    </citation>
    <scope>IDENTIFICATION</scope>
</reference>
<dbReference type="Gene3D" id="3.40.50.11340">
    <property type="match status" value="1"/>
</dbReference>
<reference evidence="5" key="2">
    <citation type="submission" date="2025-08" db="UniProtKB">
        <authorList>
            <consortium name="Ensembl"/>
        </authorList>
    </citation>
    <scope>IDENTIFICATION</scope>
</reference>
<evidence type="ECO:0000313" key="5">
    <source>
        <dbReference type="Ensembl" id="ENSCSAVP00000005475.1"/>
    </source>
</evidence>
<proteinExistence type="predicted"/>
<dbReference type="HOGENOM" id="CLU_1117872_0_0_1"/>
<dbReference type="InParanoid" id="H2YJH6"/>
<evidence type="ECO:0000256" key="2">
    <source>
        <dbReference type="ARBA" id="ARBA00023253"/>
    </source>
</evidence>
<keyword evidence="6" id="KW-1185">Reference proteome</keyword>
<dbReference type="GO" id="GO:0006004">
    <property type="term" value="P:fucose metabolic process"/>
    <property type="evidence" value="ECO:0007669"/>
    <property type="project" value="UniProtKB-KW"/>
</dbReference>
<dbReference type="GO" id="GO:0046922">
    <property type="term" value="F:peptide-O-fucosyltransferase activity"/>
    <property type="evidence" value="ECO:0007669"/>
    <property type="project" value="InterPro"/>
</dbReference>